<evidence type="ECO:0000259" key="1">
    <source>
        <dbReference type="Pfam" id="PF13622"/>
    </source>
</evidence>
<proteinExistence type="predicted"/>
<dbReference type="OMA" id="IFYPRVF"/>
<name>A0A124E830_MYCTH</name>
<dbReference type="OrthoDB" id="4370297at2"/>
<organism evidence="3 4">
    <name type="scientific">Mycolicibacterium thermoresistibile</name>
    <name type="common">Mycobacterium thermoresistibile</name>
    <dbReference type="NCBI Taxonomy" id="1797"/>
    <lineage>
        <taxon>Bacteria</taxon>
        <taxon>Bacillati</taxon>
        <taxon>Actinomycetota</taxon>
        <taxon>Actinomycetes</taxon>
        <taxon>Mycobacteriales</taxon>
        <taxon>Mycobacteriaceae</taxon>
        <taxon>Mycolicibacterium</taxon>
    </lineage>
</organism>
<comment type="caution">
    <text evidence="3">The sequence shown here is derived from an EMBL/GenBank/DDBJ whole genome shotgun (WGS) entry which is preliminary data.</text>
</comment>
<dbReference type="RefSeq" id="WP_003927127.1">
    <property type="nucleotide sequence ID" value="NZ_BCTB01000008.1"/>
</dbReference>
<dbReference type="Pfam" id="PF20789">
    <property type="entry name" value="4HBT_3C"/>
    <property type="match status" value="1"/>
</dbReference>
<reference evidence="3 4" key="1">
    <citation type="journal article" date="2016" name="Genome Announc.">
        <title>Draft Genome Sequences of Five Rapidly Growing Mycobacterium Species, M. thermoresistibile, M. fortuitum subsp. acetamidolyticum, M. canariasense, M. brisbanense, and M. novocastrense.</title>
        <authorList>
            <person name="Katahira K."/>
            <person name="Ogura Y."/>
            <person name="Gotoh Y."/>
            <person name="Hayashi T."/>
        </authorList>
    </citation>
    <scope>NUCLEOTIDE SEQUENCE [LARGE SCALE GENOMIC DNA]</scope>
    <source>
        <strain evidence="3 4">JCM6362</strain>
    </source>
</reference>
<dbReference type="AlphaFoldDB" id="A0A124E830"/>
<dbReference type="Pfam" id="PF13622">
    <property type="entry name" value="4HBT_3"/>
    <property type="match status" value="1"/>
</dbReference>
<feature type="domain" description="Acyl-CoA thioesterase-like N-terminal HotDog" evidence="1">
    <location>
        <begin position="27"/>
        <end position="108"/>
    </location>
</feature>
<protein>
    <recommendedName>
        <fullName evidence="5">Acyl-CoA thioesterase</fullName>
    </recommendedName>
</protein>
<dbReference type="STRING" id="1797.RMCT_1396"/>
<dbReference type="InterPro" id="IPR042171">
    <property type="entry name" value="Acyl-CoA_hotdog"/>
</dbReference>
<evidence type="ECO:0000259" key="2">
    <source>
        <dbReference type="Pfam" id="PF20789"/>
    </source>
</evidence>
<accession>A0A124E830</accession>
<dbReference type="SUPFAM" id="SSF54637">
    <property type="entry name" value="Thioesterase/thiol ester dehydrase-isomerase"/>
    <property type="match status" value="2"/>
</dbReference>
<gene>
    <name evidence="3" type="ORF">RMCT_1396</name>
</gene>
<reference evidence="4" key="2">
    <citation type="submission" date="2016-02" db="EMBL/GenBank/DDBJ databases">
        <title>Draft genome sequence of five rapidly growing Mycobacterium species.</title>
        <authorList>
            <person name="Katahira K."/>
            <person name="Gotou Y."/>
            <person name="Iida K."/>
            <person name="Ogura Y."/>
            <person name="Hayashi T."/>
        </authorList>
    </citation>
    <scope>NUCLEOTIDE SEQUENCE [LARGE SCALE GENOMIC DNA]</scope>
    <source>
        <strain evidence="4">JCM6362</strain>
    </source>
</reference>
<dbReference type="EMBL" id="BCTB01000008">
    <property type="protein sequence ID" value="GAT14426.1"/>
    <property type="molecule type" value="Genomic_DNA"/>
</dbReference>
<feature type="domain" description="Acyl-CoA thioesterase-like C-terminal" evidence="2">
    <location>
        <begin position="128"/>
        <end position="266"/>
    </location>
</feature>
<dbReference type="InterPro" id="IPR049449">
    <property type="entry name" value="TesB_ACOT8-like_N"/>
</dbReference>
<dbReference type="InterPro" id="IPR029069">
    <property type="entry name" value="HotDog_dom_sf"/>
</dbReference>
<evidence type="ECO:0008006" key="5">
    <source>
        <dbReference type="Google" id="ProtNLM"/>
    </source>
</evidence>
<sequence>MTDLSAPPHPFDSAVGLSPALRGRTRPEYANMVGPFGGITAATLVRALEQHPDRLGDPLAITVNYLAPLVDGEFDVTARAVRTNRTNQHWLLELSQDGTVTTTASAVTGLRRDTWADTEISPPTAPDPEDVAVQEFPEFIAWARNYEMRFVRGAIPTEEAVEQPDSTSTLWVRDAPPRPLDHPALTALCDVFTPRVFLRRGRAMPASTVSMTVYFHADAAELAEVGEDFVLGTARGHRYTGGHFDQSGQLWSRGGTLLATTHQLVYFKD</sequence>
<dbReference type="Proteomes" id="UP000069654">
    <property type="component" value="Unassembled WGS sequence"/>
</dbReference>
<dbReference type="Gene3D" id="2.40.160.210">
    <property type="entry name" value="Acyl-CoA thioesterase, double hotdog domain"/>
    <property type="match status" value="1"/>
</dbReference>
<evidence type="ECO:0000313" key="4">
    <source>
        <dbReference type="Proteomes" id="UP000069654"/>
    </source>
</evidence>
<evidence type="ECO:0000313" key="3">
    <source>
        <dbReference type="EMBL" id="GAT14426.1"/>
    </source>
</evidence>
<dbReference type="InterPro" id="IPR049450">
    <property type="entry name" value="ACOT8-like_C"/>
</dbReference>